<protein>
    <submittedName>
        <fullName evidence="6">Nucleoporin complex subunit 54-domain-containing protein</fullName>
    </submittedName>
</protein>
<evidence type="ECO:0000256" key="1">
    <source>
        <dbReference type="ARBA" id="ARBA00004123"/>
    </source>
</evidence>
<dbReference type="Proteomes" id="UP000193685">
    <property type="component" value="Unassembled WGS sequence"/>
</dbReference>
<feature type="domain" description="Nucleoporin Nup54 alpha-helical" evidence="5">
    <location>
        <begin position="262"/>
        <end position="401"/>
    </location>
</feature>
<dbReference type="STRING" id="56484.A0A1Y2ERZ5"/>
<reference evidence="6 7" key="1">
    <citation type="submission" date="2016-07" db="EMBL/GenBank/DDBJ databases">
        <title>Pervasive Adenine N6-methylation of Active Genes in Fungi.</title>
        <authorList>
            <consortium name="DOE Joint Genome Institute"/>
            <person name="Mondo S.J."/>
            <person name="Dannebaum R.O."/>
            <person name="Kuo R.C."/>
            <person name="Labutti K."/>
            <person name="Haridas S."/>
            <person name="Kuo A."/>
            <person name="Salamov A."/>
            <person name="Ahrendt S.R."/>
            <person name="Lipzen A."/>
            <person name="Sullivan W."/>
            <person name="Andreopoulos W.B."/>
            <person name="Clum A."/>
            <person name="Lindquist E."/>
            <person name="Daum C."/>
            <person name="Ramamoorthy G.K."/>
            <person name="Gryganskyi A."/>
            <person name="Culley D."/>
            <person name="Magnuson J.K."/>
            <person name="James T.Y."/>
            <person name="O'Malley M.A."/>
            <person name="Stajich J.E."/>
            <person name="Spatafora J.W."/>
            <person name="Visel A."/>
            <person name="Grigoriev I.V."/>
        </authorList>
    </citation>
    <scope>NUCLEOTIDE SEQUENCE [LARGE SCALE GENOMIC DNA]</scope>
    <source>
        <strain evidence="6 7">12-1054</strain>
    </source>
</reference>
<dbReference type="Pfam" id="PF13874">
    <property type="entry name" value="Nup54"/>
    <property type="match status" value="1"/>
</dbReference>
<comment type="caution">
    <text evidence="6">The sequence shown here is derived from an EMBL/GenBank/DDBJ whole genome shotgun (WGS) entry which is preliminary data.</text>
</comment>
<feature type="compositionally biased region" description="Polar residues" evidence="4">
    <location>
        <begin position="9"/>
        <end position="31"/>
    </location>
</feature>
<dbReference type="GO" id="GO:0006999">
    <property type="term" value="P:nuclear pore organization"/>
    <property type="evidence" value="ECO:0007669"/>
    <property type="project" value="TreeGrafter"/>
</dbReference>
<proteinExistence type="predicted"/>
<dbReference type="EMBL" id="MCFI01000030">
    <property type="protein sequence ID" value="ORY74363.1"/>
    <property type="molecule type" value="Genomic_DNA"/>
</dbReference>
<dbReference type="OMA" id="MMQTRLH"/>
<feature type="compositionally biased region" description="Polar residues" evidence="4">
    <location>
        <begin position="81"/>
        <end position="143"/>
    </location>
</feature>
<comment type="subcellular location">
    <subcellularLocation>
        <location evidence="1">Nucleus</location>
    </subcellularLocation>
</comment>
<gene>
    <name evidence="6" type="ORF">BCR37DRAFT_384474</name>
</gene>
<dbReference type="RefSeq" id="XP_040722012.1">
    <property type="nucleotide sequence ID" value="XM_040870241.1"/>
</dbReference>
<dbReference type="GO" id="GO:0017056">
    <property type="term" value="F:structural constituent of nuclear pore"/>
    <property type="evidence" value="ECO:0007669"/>
    <property type="project" value="TreeGrafter"/>
</dbReference>
<evidence type="ECO:0000313" key="7">
    <source>
        <dbReference type="Proteomes" id="UP000193685"/>
    </source>
</evidence>
<dbReference type="PANTHER" id="PTHR13000:SF0">
    <property type="entry name" value="NUCLEOPORIN P54"/>
    <property type="match status" value="1"/>
</dbReference>
<dbReference type="GO" id="GO:0036228">
    <property type="term" value="P:protein localization to nuclear inner membrane"/>
    <property type="evidence" value="ECO:0007669"/>
    <property type="project" value="TreeGrafter"/>
</dbReference>
<accession>A0A1Y2ERZ5</accession>
<evidence type="ECO:0000256" key="4">
    <source>
        <dbReference type="SAM" id="MobiDB-lite"/>
    </source>
</evidence>
<dbReference type="AlphaFoldDB" id="A0A1Y2ERZ5"/>
<feature type="region of interest" description="Disordered" evidence="4">
    <location>
        <begin position="1"/>
        <end position="143"/>
    </location>
</feature>
<dbReference type="PANTHER" id="PTHR13000">
    <property type="entry name" value="NUCLEOPORIN P54"/>
    <property type="match status" value="1"/>
</dbReference>
<dbReference type="InterPro" id="IPR024864">
    <property type="entry name" value="Nup54/Nup57/Nup44"/>
</dbReference>
<evidence type="ECO:0000256" key="3">
    <source>
        <dbReference type="ARBA" id="ARBA00023242"/>
    </source>
</evidence>
<keyword evidence="3" id="KW-0539">Nucleus</keyword>
<dbReference type="GeneID" id="63786840"/>
<evidence type="ECO:0000256" key="2">
    <source>
        <dbReference type="ARBA" id="ARBA00022448"/>
    </source>
</evidence>
<sequence length="467" mass="50569">MAFSFGTPAASNPGQSSTPSFSFGNNASTPAPTGGFSFVPSQPPAASPGGFSFGQKRESDGQQQQQQQQKPAFSFGAPAAKSNNVSSPSNLFGSSTPAFGTQQASSNLTGSTQPASNLFGSTNQGQTQQPSNLFGSTQGQTQSSLFGQAQPNLLQSTSSPQQQQPLAQSFFGAASIQPQFSWSRPSAPSLTMPTFTPQPAVLQSSITKTAPEQSYGPGQPSSIADQFTKLKDAWDPTSQDCRFQSYFYNRVDPGLAALYTRPNNFPLGLWEEAVAQRPDDSVVPVLATGFQDLQARSALQDQQVHAYRVRIHEIAASLKQLGDRHAVYAEPACNSLQKRGRVAQARLLALAARVQVLKSRGYALRPEEATLQTRLETLRSAKPGGLQDPATFGRLEECRAKLVLLKQREQQVALQIKSRGHQSRVQLEDIDAFVQVLQDGQAGLQFLTRTLQQDLEHVEQVKRQLER</sequence>
<evidence type="ECO:0000313" key="6">
    <source>
        <dbReference type="EMBL" id="ORY74363.1"/>
    </source>
</evidence>
<dbReference type="InterPro" id="IPR025712">
    <property type="entry name" value="Nup54_alpha-helical_dom"/>
</dbReference>
<dbReference type="GO" id="GO:0006607">
    <property type="term" value="P:NLS-bearing protein import into nucleus"/>
    <property type="evidence" value="ECO:0007669"/>
    <property type="project" value="TreeGrafter"/>
</dbReference>
<keyword evidence="7" id="KW-1185">Reference proteome</keyword>
<name>A0A1Y2ERZ5_PROLT</name>
<organism evidence="6 7">
    <name type="scientific">Protomyces lactucae-debilis</name>
    <dbReference type="NCBI Taxonomy" id="2754530"/>
    <lineage>
        <taxon>Eukaryota</taxon>
        <taxon>Fungi</taxon>
        <taxon>Dikarya</taxon>
        <taxon>Ascomycota</taxon>
        <taxon>Taphrinomycotina</taxon>
        <taxon>Taphrinomycetes</taxon>
        <taxon>Taphrinales</taxon>
        <taxon>Protomycetaceae</taxon>
        <taxon>Protomyces</taxon>
    </lineage>
</organism>
<dbReference type="GO" id="GO:0044613">
    <property type="term" value="C:nuclear pore central transport channel"/>
    <property type="evidence" value="ECO:0007669"/>
    <property type="project" value="TreeGrafter"/>
</dbReference>
<evidence type="ECO:0000259" key="5">
    <source>
        <dbReference type="Pfam" id="PF13874"/>
    </source>
</evidence>
<keyword evidence="2" id="KW-0813">Transport</keyword>
<dbReference type="OrthoDB" id="6162375at2759"/>